<dbReference type="Pfam" id="PF10025">
    <property type="entry name" value="DUF2267"/>
    <property type="match status" value="1"/>
</dbReference>
<evidence type="ECO:0000313" key="1">
    <source>
        <dbReference type="EMBL" id="RAW01399.1"/>
    </source>
</evidence>
<accession>A0A364Y3V0</accession>
<reference evidence="1 2" key="1">
    <citation type="submission" date="2018-06" db="EMBL/GenBank/DDBJ databases">
        <title>Chryseolinea flavus sp. nov., a member of the phylum Bacteroidetes isolated from soil.</title>
        <authorList>
            <person name="Li Y."/>
            <person name="Wang J."/>
        </authorList>
    </citation>
    <scope>NUCLEOTIDE SEQUENCE [LARGE SCALE GENOMIC DNA]</scope>
    <source>
        <strain evidence="1 2">SDU1-6</strain>
    </source>
</reference>
<comment type="caution">
    <text evidence="1">The sequence shown here is derived from an EMBL/GenBank/DDBJ whole genome shotgun (WGS) entry which is preliminary data.</text>
</comment>
<dbReference type="InterPro" id="IPR018727">
    <property type="entry name" value="DUF2267"/>
</dbReference>
<dbReference type="Gene3D" id="1.10.490.110">
    <property type="entry name" value="Uncharacterized conserved protein DUF2267"/>
    <property type="match status" value="1"/>
</dbReference>
<keyword evidence="2" id="KW-1185">Reference proteome</keyword>
<organism evidence="1 2">
    <name type="scientific">Pseudochryseolinea flava</name>
    <dbReference type="NCBI Taxonomy" id="2059302"/>
    <lineage>
        <taxon>Bacteria</taxon>
        <taxon>Pseudomonadati</taxon>
        <taxon>Bacteroidota</taxon>
        <taxon>Cytophagia</taxon>
        <taxon>Cytophagales</taxon>
        <taxon>Fulvivirgaceae</taxon>
        <taxon>Pseudochryseolinea</taxon>
    </lineage>
</organism>
<dbReference type="AlphaFoldDB" id="A0A364Y3V0"/>
<protein>
    <recommendedName>
        <fullName evidence="3">DUF2267 domain-containing protein</fullName>
    </recommendedName>
</protein>
<dbReference type="EMBL" id="QMFY01000004">
    <property type="protein sequence ID" value="RAW01399.1"/>
    <property type="molecule type" value="Genomic_DNA"/>
</dbReference>
<evidence type="ECO:0000313" key="2">
    <source>
        <dbReference type="Proteomes" id="UP000251889"/>
    </source>
</evidence>
<name>A0A364Y3V0_9BACT</name>
<dbReference type="Proteomes" id="UP000251889">
    <property type="component" value="Unassembled WGS sequence"/>
</dbReference>
<gene>
    <name evidence="1" type="ORF">DQQ10_10885</name>
</gene>
<dbReference type="InterPro" id="IPR038282">
    <property type="entry name" value="DUF2267_sf"/>
</dbReference>
<evidence type="ECO:0008006" key="3">
    <source>
        <dbReference type="Google" id="ProtNLM"/>
    </source>
</evidence>
<sequence>MFSQKCTGTRMYKTITYNNLFDMKQDTSNPTPPQQDDEMIFFRQIAKELSIEEPKEVVILVASVLQALRQTLPLDRASLLINELPDFLKLTFAANWKRDEEIVKIDHLDEFVNLVMARDRKSKKNLFKSEVHALSAIILTLKNLYKLVNLDKFEGLSQALKQELREVPVEAAA</sequence>
<proteinExistence type="predicted"/>